<dbReference type="InterPro" id="IPR001697">
    <property type="entry name" value="Pyr_Knase"/>
</dbReference>
<evidence type="ECO:0000259" key="15">
    <source>
        <dbReference type="Pfam" id="PF02887"/>
    </source>
</evidence>
<comment type="caution">
    <text evidence="16">The sequence shown here is derived from an EMBL/GenBank/DDBJ whole genome shotgun (WGS) entry which is preliminary data.</text>
</comment>
<evidence type="ECO:0000256" key="4">
    <source>
        <dbReference type="ARBA" id="ARBA00012142"/>
    </source>
</evidence>
<dbReference type="InterPro" id="IPR015806">
    <property type="entry name" value="Pyrv_Knase_insert_dom_sf"/>
</dbReference>
<evidence type="ECO:0000256" key="13">
    <source>
        <dbReference type="RuleBase" id="RU000504"/>
    </source>
</evidence>
<keyword evidence="9" id="KW-0067">ATP-binding</keyword>
<keyword evidence="12" id="KW-0670">Pyruvate</keyword>
<dbReference type="NCBIfam" id="TIGR01064">
    <property type="entry name" value="pyruv_kin"/>
    <property type="match status" value="1"/>
</dbReference>
<evidence type="ECO:0000259" key="14">
    <source>
        <dbReference type="Pfam" id="PF00224"/>
    </source>
</evidence>
<evidence type="ECO:0000256" key="11">
    <source>
        <dbReference type="ARBA" id="ARBA00023152"/>
    </source>
</evidence>
<keyword evidence="5 13" id="KW-0808">Transferase</keyword>
<sequence length="547" mass="59596">MAVTAEEIQSGQLSRFDSHLAQICSLDVDHGIRPFRMTSVICTIGPACDDVETLEELIKTGMNICRLNMAHNTLEYHAKVIKNIRDAVHNSKSPSPVAIAVETGGQGIRLGSFLPELGTEVVFKKGEEVILTNEVSLQDKCDKSTMYVNSAYFLQQAEPGHTVLVGDGLLSLKVKEKLAEGRVRAEVDTWGAAGNLCHVHIPKMVPAPVNQLTDTDKTIINFAMEHNVDMIFAAWVWSSDVVEEIRTMLGDKGDNMRIVANIENYAGIKNFDSILMVADGIMVARGDLGMDLPPEKVFLAQKNLIGRSNAAGKPVICAAQMLESMSLNPRPTRAEASDVANAILDGADCVMLSRETAMGKAPVKALQVICAVAREAEMAVPHYHLYRQLRLLTPMPADSTHSTAIAAVEAANHSRASSIIVVTSSGRSAAMIARYRPPCLIVAVTKSHHTVRALHLHRGVYPVLHDAASCNDWAEDVDFRIHHAMTICIKRGYFRTGHVCILVTGSEQGSGWTNTVRTIVVPDLNQPQHYVNISNQQHLGVNIGGKK</sequence>
<dbReference type="GO" id="GO:0030955">
    <property type="term" value="F:potassium ion binding"/>
    <property type="evidence" value="ECO:0007669"/>
    <property type="project" value="InterPro"/>
</dbReference>
<dbReference type="Proteomes" id="UP001374579">
    <property type="component" value="Unassembled WGS sequence"/>
</dbReference>
<evidence type="ECO:0000256" key="3">
    <source>
        <dbReference type="ARBA" id="ARBA00008663"/>
    </source>
</evidence>
<protein>
    <recommendedName>
        <fullName evidence="4 13">Pyruvate kinase</fullName>
        <ecNumber evidence="4 13">2.7.1.40</ecNumber>
    </recommendedName>
</protein>
<comment type="pathway">
    <text evidence="2 13">Carbohydrate degradation; glycolysis; pyruvate from D-glyceraldehyde 3-phosphate: step 5/5.</text>
</comment>
<comment type="cofactor">
    <cofactor evidence="1">
        <name>K(+)</name>
        <dbReference type="ChEBI" id="CHEBI:29103"/>
    </cofactor>
</comment>
<dbReference type="InterPro" id="IPR015813">
    <property type="entry name" value="Pyrv/PenolPyrv_kinase-like_dom"/>
</dbReference>
<dbReference type="SUPFAM" id="SSF51621">
    <property type="entry name" value="Phosphoenolpyruvate/pyruvate domain"/>
    <property type="match status" value="1"/>
</dbReference>
<dbReference type="Pfam" id="PF02887">
    <property type="entry name" value="PK_C"/>
    <property type="match status" value="1"/>
</dbReference>
<keyword evidence="6" id="KW-0479">Metal-binding</keyword>
<dbReference type="InterPro" id="IPR011037">
    <property type="entry name" value="Pyrv_Knase-like_insert_dom_sf"/>
</dbReference>
<dbReference type="Gene3D" id="3.20.20.60">
    <property type="entry name" value="Phosphoenolpyruvate-binding domains"/>
    <property type="match status" value="1"/>
</dbReference>
<dbReference type="InterPro" id="IPR036918">
    <property type="entry name" value="Pyrv_Knase_C_sf"/>
</dbReference>
<dbReference type="InterPro" id="IPR040442">
    <property type="entry name" value="Pyrv_kinase-like_dom_sf"/>
</dbReference>
<evidence type="ECO:0000313" key="16">
    <source>
        <dbReference type="EMBL" id="KAK7096172.1"/>
    </source>
</evidence>
<keyword evidence="17" id="KW-1185">Reference proteome</keyword>
<evidence type="ECO:0000256" key="8">
    <source>
        <dbReference type="ARBA" id="ARBA00022777"/>
    </source>
</evidence>
<dbReference type="GO" id="GO:0000287">
    <property type="term" value="F:magnesium ion binding"/>
    <property type="evidence" value="ECO:0007669"/>
    <property type="project" value="InterPro"/>
</dbReference>
<dbReference type="Gene3D" id="3.40.1380.20">
    <property type="entry name" value="Pyruvate kinase, C-terminal domain"/>
    <property type="match status" value="1"/>
</dbReference>
<dbReference type="SUPFAM" id="SSF50800">
    <property type="entry name" value="PK beta-barrel domain-like"/>
    <property type="match status" value="1"/>
</dbReference>
<feature type="domain" description="Pyruvate kinase barrel" evidence="14">
    <location>
        <begin position="36"/>
        <end position="365"/>
    </location>
</feature>
<evidence type="ECO:0000256" key="9">
    <source>
        <dbReference type="ARBA" id="ARBA00022840"/>
    </source>
</evidence>
<name>A0AAN9AZL6_9CAEN</name>
<comment type="similarity">
    <text evidence="3 13">Belongs to the pyruvate kinase family.</text>
</comment>
<proteinExistence type="inferred from homology"/>
<keyword evidence="7" id="KW-0547">Nucleotide-binding</keyword>
<dbReference type="AlphaFoldDB" id="A0AAN9AZL6"/>
<dbReference type="SUPFAM" id="SSF52935">
    <property type="entry name" value="PK C-terminal domain-like"/>
    <property type="match status" value="1"/>
</dbReference>
<evidence type="ECO:0000256" key="5">
    <source>
        <dbReference type="ARBA" id="ARBA00022679"/>
    </source>
</evidence>
<dbReference type="GO" id="GO:0005524">
    <property type="term" value="F:ATP binding"/>
    <property type="evidence" value="ECO:0007669"/>
    <property type="project" value="UniProtKB-KW"/>
</dbReference>
<accession>A0AAN9AZL6</accession>
<keyword evidence="8 13" id="KW-0418">Kinase</keyword>
<dbReference type="Pfam" id="PF00224">
    <property type="entry name" value="PK"/>
    <property type="match status" value="1"/>
</dbReference>
<evidence type="ECO:0000256" key="2">
    <source>
        <dbReference type="ARBA" id="ARBA00004997"/>
    </source>
</evidence>
<comment type="catalytic activity">
    <reaction evidence="13">
        <text>pyruvate + ATP = phosphoenolpyruvate + ADP + H(+)</text>
        <dbReference type="Rhea" id="RHEA:18157"/>
        <dbReference type="ChEBI" id="CHEBI:15361"/>
        <dbReference type="ChEBI" id="CHEBI:15378"/>
        <dbReference type="ChEBI" id="CHEBI:30616"/>
        <dbReference type="ChEBI" id="CHEBI:58702"/>
        <dbReference type="ChEBI" id="CHEBI:456216"/>
        <dbReference type="EC" id="2.7.1.40"/>
    </reaction>
</comment>
<keyword evidence="11 13" id="KW-0324">Glycolysis</keyword>
<evidence type="ECO:0000256" key="10">
    <source>
        <dbReference type="ARBA" id="ARBA00022842"/>
    </source>
</evidence>
<dbReference type="Gene3D" id="2.40.33.10">
    <property type="entry name" value="PK beta-barrel domain-like"/>
    <property type="match status" value="1"/>
</dbReference>
<dbReference type="GO" id="GO:0016301">
    <property type="term" value="F:kinase activity"/>
    <property type="evidence" value="ECO:0007669"/>
    <property type="project" value="UniProtKB-KW"/>
</dbReference>
<dbReference type="EC" id="2.7.1.40" evidence="4 13"/>
<dbReference type="InterPro" id="IPR015793">
    <property type="entry name" value="Pyrv_Knase_brl"/>
</dbReference>
<evidence type="ECO:0000256" key="1">
    <source>
        <dbReference type="ARBA" id="ARBA00001958"/>
    </source>
</evidence>
<evidence type="ECO:0000256" key="12">
    <source>
        <dbReference type="ARBA" id="ARBA00023317"/>
    </source>
</evidence>
<evidence type="ECO:0000256" key="6">
    <source>
        <dbReference type="ARBA" id="ARBA00022723"/>
    </source>
</evidence>
<dbReference type="PANTHER" id="PTHR11817">
    <property type="entry name" value="PYRUVATE KINASE"/>
    <property type="match status" value="1"/>
</dbReference>
<feature type="domain" description="Pyruvate kinase C-terminal" evidence="15">
    <location>
        <begin position="402"/>
        <end position="517"/>
    </location>
</feature>
<evidence type="ECO:0000313" key="17">
    <source>
        <dbReference type="Proteomes" id="UP001374579"/>
    </source>
</evidence>
<evidence type="ECO:0000256" key="7">
    <source>
        <dbReference type="ARBA" id="ARBA00022741"/>
    </source>
</evidence>
<dbReference type="EMBL" id="JBAMIC010000014">
    <property type="protein sequence ID" value="KAK7096172.1"/>
    <property type="molecule type" value="Genomic_DNA"/>
</dbReference>
<dbReference type="InterPro" id="IPR015795">
    <property type="entry name" value="Pyrv_Knase_C"/>
</dbReference>
<reference evidence="16 17" key="1">
    <citation type="submission" date="2024-02" db="EMBL/GenBank/DDBJ databases">
        <title>Chromosome-scale genome assembly of the rough periwinkle Littorina saxatilis.</title>
        <authorList>
            <person name="De Jode A."/>
            <person name="Faria R."/>
            <person name="Formenti G."/>
            <person name="Sims Y."/>
            <person name="Smith T.P."/>
            <person name="Tracey A."/>
            <person name="Wood J.M.D."/>
            <person name="Zagrodzka Z.B."/>
            <person name="Johannesson K."/>
            <person name="Butlin R.K."/>
            <person name="Leder E.H."/>
        </authorList>
    </citation>
    <scope>NUCLEOTIDE SEQUENCE [LARGE SCALE GENOMIC DNA]</scope>
    <source>
        <strain evidence="16">Snail1</strain>
        <tissue evidence="16">Muscle</tissue>
    </source>
</reference>
<dbReference type="GO" id="GO:0004743">
    <property type="term" value="F:pyruvate kinase activity"/>
    <property type="evidence" value="ECO:0007669"/>
    <property type="project" value="UniProtKB-EC"/>
</dbReference>
<dbReference type="PRINTS" id="PR01050">
    <property type="entry name" value="PYRUVTKNASE"/>
</dbReference>
<gene>
    <name evidence="16" type="ORF">V1264_005502</name>
</gene>
<keyword evidence="10 13" id="KW-0460">Magnesium</keyword>
<organism evidence="16 17">
    <name type="scientific">Littorina saxatilis</name>
    <dbReference type="NCBI Taxonomy" id="31220"/>
    <lineage>
        <taxon>Eukaryota</taxon>
        <taxon>Metazoa</taxon>
        <taxon>Spiralia</taxon>
        <taxon>Lophotrochozoa</taxon>
        <taxon>Mollusca</taxon>
        <taxon>Gastropoda</taxon>
        <taxon>Caenogastropoda</taxon>
        <taxon>Littorinimorpha</taxon>
        <taxon>Littorinoidea</taxon>
        <taxon>Littorinidae</taxon>
        <taxon>Littorina</taxon>
    </lineage>
</organism>